<feature type="domain" description="LamG-like jellyroll fold" evidence="4">
    <location>
        <begin position="487"/>
        <end position="625"/>
    </location>
</feature>
<dbReference type="Pfam" id="PF07583">
    <property type="entry name" value="PSCyt2"/>
    <property type="match status" value="1"/>
</dbReference>
<name>A0A5B9QNI7_9BACT</name>
<dbReference type="InterPro" id="IPR036909">
    <property type="entry name" value="Cyt_c-like_dom_sf"/>
</dbReference>
<dbReference type="AlphaFoldDB" id="A0A5B9QNI7"/>
<dbReference type="SMART" id="SM00560">
    <property type="entry name" value="LamGL"/>
    <property type="match status" value="1"/>
</dbReference>
<dbReference type="RefSeq" id="WP_084427351.1">
    <property type="nucleotide sequence ID" value="NZ_CP042914.1"/>
</dbReference>
<keyword evidence="1" id="KW-0732">Signal</keyword>
<dbReference type="Gene3D" id="2.60.120.200">
    <property type="match status" value="1"/>
</dbReference>
<protein>
    <submittedName>
        <fullName evidence="5">Planctomycete cytochrome C</fullName>
    </submittedName>
</protein>
<dbReference type="GO" id="GO:0020037">
    <property type="term" value="F:heme binding"/>
    <property type="evidence" value="ECO:0007669"/>
    <property type="project" value="InterPro"/>
</dbReference>
<keyword evidence="6" id="KW-1185">Reference proteome</keyword>
<dbReference type="Proteomes" id="UP000325286">
    <property type="component" value="Chromosome"/>
</dbReference>
<dbReference type="InterPro" id="IPR011429">
    <property type="entry name" value="Cyt_c_Planctomycete-type"/>
</dbReference>
<dbReference type="Pfam" id="PF07587">
    <property type="entry name" value="PSD1"/>
    <property type="match status" value="1"/>
</dbReference>
<evidence type="ECO:0000259" key="4">
    <source>
        <dbReference type="SMART" id="SM00560"/>
    </source>
</evidence>
<reference evidence="5 6" key="1">
    <citation type="submission" date="2019-08" db="EMBL/GenBank/DDBJ databases">
        <title>Deep-cultivation of Planctomycetes and their phenomic and genomic characterization uncovers novel biology.</title>
        <authorList>
            <person name="Wiegand S."/>
            <person name="Jogler M."/>
            <person name="Boedeker C."/>
            <person name="Pinto D."/>
            <person name="Vollmers J."/>
            <person name="Rivas-Marin E."/>
            <person name="Kohn T."/>
            <person name="Peeters S.H."/>
            <person name="Heuer A."/>
            <person name="Rast P."/>
            <person name="Oberbeckmann S."/>
            <person name="Bunk B."/>
            <person name="Jeske O."/>
            <person name="Meyerdierks A."/>
            <person name="Storesund J.E."/>
            <person name="Kallscheuer N."/>
            <person name="Luecker S."/>
            <person name="Lage O.M."/>
            <person name="Pohl T."/>
            <person name="Merkel B.J."/>
            <person name="Hornburger P."/>
            <person name="Mueller R.-W."/>
            <person name="Bruemmer F."/>
            <person name="Labrenz M."/>
            <person name="Spormann A.M."/>
            <person name="Op den Camp H."/>
            <person name="Overmann J."/>
            <person name="Amann R."/>
            <person name="Jetten M.S.M."/>
            <person name="Mascher T."/>
            <person name="Medema M.H."/>
            <person name="Devos D.P."/>
            <person name="Kaster A.-K."/>
            <person name="Ovreas L."/>
            <person name="Rohde M."/>
            <person name="Galperin M.Y."/>
            <person name="Jogler C."/>
        </authorList>
    </citation>
    <scope>NUCLEOTIDE SEQUENCE [LARGE SCALE GENOMIC DNA]</scope>
    <source>
        <strain evidence="5 6">UC8</strain>
    </source>
</reference>
<keyword evidence="3" id="KW-0175">Coiled coil</keyword>
<proteinExistence type="predicted"/>
<evidence type="ECO:0000313" key="6">
    <source>
        <dbReference type="Proteomes" id="UP000325286"/>
    </source>
</evidence>
<dbReference type="GO" id="GO:0009055">
    <property type="term" value="F:electron transfer activity"/>
    <property type="evidence" value="ECO:0007669"/>
    <property type="project" value="InterPro"/>
</dbReference>
<organism evidence="5 6">
    <name type="scientific">Roseimaritima ulvae</name>
    <dbReference type="NCBI Taxonomy" id="980254"/>
    <lineage>
        <taxon>Bacteria</taxon>
        <taxon>Pseudomonadati</taxon>
        <taxon>Planctomycetota</taxon>
        <taxon>Planctomycetia</taxon>
        <taxon>Pirellulales</taxon>
        <taxon>Pirellulaceae</taxon>
        <taxon>Roseimaritima</taxon>
    </lineage>
</organism>
<dbReference type="InterPro" id="IPR006558">
    <property type="entry name" value="LamG-like"/>
</dbReference>
<dbReference type="EMBL" id="CP042914">
    <property type="protein sequence ID" value="QEG39220.1"/>
    <property type="molecule type" value="Genomic_DNA"/>
</dbReference>
<evidence type="ECO:0000256" key="1">
    <source>
        <dbReference type="ARBA" id="ARBA00022729"/>
    </source>
</evidence>
<feature type="coiled-coil region" evidence="3">
    <location>
        <begin position="373"/>
        <end position="400"/>
    </location>
</feature>
<evidence type="ECO:0000256" key="2">
    <source>
        <dbReference type="ARBA" id="ARBA00023157"/>
    </source>
</evidence>
<accession>A0A5B9QNI7</accession>
<evidence type="ECO:0000256" key="3">
    <source>
        <dbReference type="SAM" id="Coils"/>
    </source>
</evidence>
<dbReference type="SUPFAM" id="SSF46626">
    <property type="entry name" value="Cytochrome c"/>
    <property type="match status" value="1"/>
</dbReference>
<dbReference type="InterPro" id="IPR011444">
    <property type="entry name" value="DUF1549"/>
</dbReference>
<dbReference type="PANTHER" id="PTHR35889">
    <property type="entry name" value="CYCLOINULO-OLIGOSACCHARIDE FRUCTANOTRANSFERASE-RELATED"/>
    <property type="match status" value="1"/>
</dbReference>
<dbReference type="OrthoDB" id="127107at2"/>
<gene>
    <name evidence="5" type="ORF">UC8_11810</name>
</gene>
<dbReference type="InterPro" id="IPR013320">
    <property type="entry name" value="ConA-like_dom_sf"/>
</dbReference>
<dbReference type="SUPFAM" id="SSF49899">
    <property type="entry name" value="Concanavalin A-like lectins/glucanases"/>
    <property type="match status" value="1"/>
</dbReference>
<dbReference type="Pfam" id="PF13385">
    <property type="entry name" value="Laminin_G_3"/>
    <property type="match status" value="1"/>
</dbReference>
<sequence>MRYSLSHRSLGLILGLLCGLTVRTVAAGDSLSFNRAIRPILSAACYQCHGPDEGHRAADLRLDTEDGIHDAFSEPELADNEAWQRLIATDADYRMPPPEANITLEPEQLKTLQTWIEQGAKYEGHWAFIAPTKPAVPQPERQDWIKNPIDAFILSRLEAEGLTGNDEATRERLLRRVTLDLTGLPPTLEELDAFLADTGPHAYETVVDRLLGSQHFGERMAVAWLDAARYGDTSVFHGDGHRDMWGWRDWVIQAYNQNRPFDQFSIEQLAGDLLPNATVEQQIATAFNRNNATTDEGGAIAEEFRVEYAVDRVKTTSMVWMGLTMECAQCHSHKFDPISHKEYYQFYAYFNQASDPGMQTRKGNQAPIVDVPDVRRQDEQQQLREQLAALEQQRAERRQQADADYQAWLVKTREQLGDEPALPAGMVAHFAFDEGQGEAVLCSVDATHTGKIKGKSTWADGKSSQAFVMDRTNFIDLGGLGDFDSSDGFSYGAWIKPDAKLTGVPLARMDDKQSYRGYDLYINKGVVAVHLIDKWPTNAIKVNTKAKLKPDVWQHVFVTYDGSRKAAGVQIYFDGQPQDWTIEQDRLSGSIRAKTPLYVGRRSTSSQFGGAVDDVRIYPRTLTSVEVAALAGTDLVGELIAAADTGDDAKQAALKDHYLANFDAPYQDLSKQIAKVNAELAASEQTLTTVMVMKDVPKPRMTYILDRGQYDQPLKDQPVEPAVPAALPQLPDEAPKNRLALARWLFQPDHPLTARVTVNRYWYMLFGTGIVKTVEDFGAQGEWPSHPELLDWLAVDFVENGWDIKRAIKQMVMSQTYRQSSRVDAQRLAVDPENRLYSRAPRFRLQGEFVRDNALAVSGLLVPTVGGPSVKPYQPPGLWNEVSINTSLRFKQDSGEKLFRRSMYTYWKRSAPPPSMALFDAPTRDKCQLRRAITNTPMQALVTLNDVQFVEAARMLAQRTIQEGGDSVPEQITYAYRLATSVRPSAGTLQVLEQIYNEELKVFQAEPQRAEQLLANGESKRDETIDVEQHAAMTIIASMILNLDETLTKG</sequence>
<dbReference type="InterPro" id="IPR022655">
    <property type="entry name" value="DUF1553"/>
</dbReference>
<dbReference type="PANTHER" id="PTHR35889:SF3">
    <property type="entry name" value="F-BOX DOMAIN-CONTAINING PROTEIN"/>
    <property type="match status" value="1"/>
</dbReference>
<evidence type="ECO:0000313" key="5">
    <source>
        <dbReference type="EMBL" id="QEG39220.1"/>
    </source>
</evidence>
<keyword evidence="2" id="KW-1015">Disulfide bond</keyword>
<dbReference type="KEGG" id="rul:UC8_11810"/>
<dbReference type="Pfam" id="PF07635">
    <property type="entry name" value="PSCyt1"/>
    <property type="match status" value="1"/>
</dbReference>